<comment type="caution">
    <text evidence="1">The sequence shown here is derived from an EMBL/GenBank/DDBJ whole genome shotgun (WGS) entry which is preliminary data.</text>
</comment>
<dbReference type="Proteomes" id="UP000558089">
    <property type="component" value="Unassembled WGS sequence"/>
</dbReference>
<proteinExistence type="predicted"/>
<name>A0A850NDT0_9FLAO</name>
<gene>
    <name evidence="1" type="ORF">GUA46_13210</name>
</gene>
<organism evidence="1 2">
    <name type="scientific">Flagellimonas chongwuensis</name>
    <dbReference type="NCBI Taxonomy" id="2697365"/>
    <lineage>
        <taxon>Bacteria</taxon>
        <taxon>Pseudomonadati</taxon>
        <taxon>Bacteroidota</taxon>
        <taxon>Flavobacteriia</taxon>
        <taxon>Flavobacteriales</taxon>
        <taxon>Flavobacteriaceae</taxon>
        <taxon>Flagellimonas</taxon>
    </lineage>
</organism>
<keyword evidence="2" id="KW-1185">Reference proteome</keyword>
<sequence length="81" mass="9171">MLKIFKNSAPTPSLSQLDNLYGQTICKCPLQEQISYCQRVIESSEYHLGQSSCPKKDSNRLKQLIQAARDELKLLRSQIGS</sequence>
<protein>
    <submittedName>
        <fullName evidence="1">Uncharacterized protein</fullName>
    </submittedName>
</protein>
<dbReference type="EMBL" id="WYET01000007">
    <property type="protein sequence ID" value="NVN19301.1"/>
    <property type="molecule type" value="Genomic_DNA"/>
</dbReference>
<evidence type="ECO:0000313" key="2">
    <source>
        <dbReference type="Proteomes" id="UP000558089"/>
    </source>
</evidence>
<dbReference type="RefSeq" id="WP_176620895.1">
    <property type="nucleotide sequence ID" value="NZ_WYET01000007.1"/>
</dbReference>
<reference evidence="1 2" key="1">
    <citation type="submission" date="2020-01" db="EMBL/GenBank/DDBJ databases">
        <title>Draft Genome Analysis of Muricauda sp. HICW Isolated from coastal seawater of PR China.</title>
        <authorList>
            <person name="Chen M.-X."/>
        </authorList>
    </citation>
    <scope>NUCLEOTIDE SEQUENCE [LARGE SCALE GENOMIC DNA]</scope>
    <source>
        <strain evidence="1 2">HICW</strain>
    </source>
</reference>
<accession>A0A850NDT0</accession>
<evidence type="ECO:0000313" key="1">
    <source>
        <dbReference type="EMBL" id="NVN19301.1"/>
    </source>
</evidence>
<dbReference type="AlphaFoldDB" id="A0A850NDT0"/>